<gene>
    <name evidence="2" type="ORF">AB8O55_18295</name>
</gene>
<accession>A0ABV4CLI2</accession>
<sequence length="105" mass="11558">MEREESIRRLRAALTDAVGRGRRARTDAHRHAEEFRQRTGELAREAPGGGGDHAAAAADYRRRAGLPVEEFPEKAAETSDATPESPEHTSSDGSDLDFSQARIMR</sequence>
<protein>
    <submittedName>
        <fullName evidence="2">Uncharacterized protein</fullName>
    </submittedName>
</protein>
<reference evidence="2 3" key="1">
    <citation type="submission" date="2024-08" db="EMBL/GenBank/DDBJ databases">
        <title>Genome mining of Saccharopolyspora cebuensis PGLac3 from Nigerian medicinal plant.</title>
        <authorList>
            <person name="Ezeobiora C.E."/>
            <person name="Igbokwe N.H."/>
            <person name="Amin D.H."/>
            <person name="Mendie U.E."/>
        </authorList>
    </citation>
    <scope>NUCLEOTIDE SEQUENCE [LARGE SCALE GENOMIC DNA]</scope>
    <source>
        <strain evidence="2 3">PGLac3</strain>
    </source>
</reference>
<evidence type="ECO:0000256" key="1">
    <source>
        <dbReference type="SAM" id="MobiDB-lite"/>
    </source>
</evidence>
<evidence type="ECO:0000313" key="2">
    <source>
        <dbReference type="EMBL" id="MEY8041358.1"/>
    </source>
</evidence>
<keyword evidence="3" id="KW-1185">Reference proteome</keyword>
<dbReference type="EMBL" id="JBGEHV010000035">
    <property type="protein sequence ID" value="MEY8041358.1"/>
    <property type="molecule type" value="Genomic_DNA"/>
</dbReference>
<organism evidence="2 3">
    <name type="scientific">Saccharopolyspora cebuensis</name>
    <dbReference type="NCBI Taxonomy" id="418759"/>
    <lineage>
        <taxon>Bacteria</taxon>
        <taxon>Bacillati</taxon>
        <taxon>Actinomycetota</taxon>
        <taxon>Actinomycetes</taxon>
        <taxon>Pseudonocardiales</taxon>
        <taxon>Pseudonocardiaceae</taxon>
        <taxon>Saccharopolyspora</taxon>
    </lineage>
</organism>
<evidence type="ECO:0000313" key="3">
    <source>
        <dbReference type="Proteomes" id="UP001564626"/>
    </source>
</evidence>
<comment type="caution">
    <text evidence="2">The sequence shown here is derived from an EMBL/GenBank/DDBJ whole genome shotgun (WGS) entry which is preliminary data.</text>
</comment>
<dbReference type="Proteomes" id="UP001564626">
    <property type="component" value="Unassembled WGS sequence"/>
</dbReference>
<name>A0ABV4CLI2_9PSEU</name>
<feature type="region of interest" description="Disordered" evidence="1">
    <location>
        <begin position="16"/>
        <end position="105"/>
    </location>
</feature>
<dbReference type="RefSeq" id="WP_345357737.1">
    <property type="nucleotide sequence ID" value="NZ_BAABII010000003.1"/>
</dbReference>
<feature type="compositionally biased region" description="Basic and acidic residues" evidence="1">
    <location>
        <begin position="24"/>
        <end position="44"/>
    </location>
</feature>
<proteinExistence type="predicted"/>